<sequence length="63" mass="6638">MYVCICYHVREREVRSAIQCGARTEESVGDACGAGTGCGSCLDRIGELIEEEATADTLLPSAA</sequence>
<protein>
    <recommendedName>
        <fullName evidence="7">Bacterioferritin-associated ferredoxin</fullName>
    </recommendedName>
</protein>
<keyword evidence="4" id="KW-0249">Electron transport</keyword>
<keyword evidence="3" id="KW-0479">Metal-binding</keyword>
<dbReference type="Gene3D" id="1.10.10.1100">
    <property type="entry name" value="BFD-like [2Fe-2S]-binding domain"/>
    <property type="match status" value="1"/>
</dbReference>
<keyword evidence="2" id="KW-0001">2Fe-2S</keyword>
<dbReference type="EMBL" id="JACHNB010000001">
    <property type="protein sequence ID" value="MBB4740299.1"/>
    <property type="molecule type" value="Genomic_DNA"/>
</dbReference>
<evidence type="ECO:0000259" key="9">
    <source>
        <dbReference type="Pfam" id="PF04324"/>
    </source>
</evidence>
<gene>
    <name evidence="10" type="ORF">BJY16_003758</name>
</gene>
<dbReference type="InterPro" id="IPR052371">
    <property type="entry name" value="BFD-associated_ferredoxin"/>
</dbReference>
<evidence type="ECO:0000256" key="5">
    <source>
        <dbReference type="ARBA" id="ARBA00023004"/>
    </source>
</evidence>
<keyword evidence="5" id="KW-0408">Iron</keyword>
<dbReference type="InterPro" id="IPR041854">
    <property type="entry name" value="BFD-like_2Fe2S-bd_dom_sf"/>
</dbReference>
<comment type="caution">
    <text evidence="10">The sequence shown here is derived from an EMBL/GenBank/DDBJ whole genome shotgun (WGS) entry which is preliminary data.</text>
</comment>
<evidence type="ECO:0000256" key="1">
    <source>
        <dbReference type="ARBA" id="ARBA00022448"/>
    </source>
</evidence>
<evidence type="ECO:0000313" key="10">
    <source>
        <dbReference type="EMBL" id="MBB4740299.1"/>
    </source>
</evidence>
<evidence type="ECO:0000256" key="3">
    <source>
        <dbReference type="ARBA" id="ARBA00022723"/>
    </source>
</evidence>
<keyword evidence="1" id="KW-0813">Transport</keyword>
<comment type="similarity">
    <text evidence="8">Belongs to the Bfd family.</text>
</comment>
<dbReference type="GO" id="GO:0046872">
    <property type="term" value="F:metal ion binding"/>
    <property type="evidence" value="ECO:0007669"/>
    <property type="project" value="UniProtKB-KW"/>
</dbReference>
<organism evidence="10 11">
    <name type="scientific">Actinoplanes octamycinicus</name>
    <dbReference type="NCBI Taxonomy" id="135948"/>
    <lineage>
        <taxon>Bacteria</taxon>
        <taxon>Bacillati</taxon>
        <taxon>Actinomycetota</taxon>
        <taxon>Actinomycetes</taxon>
        <taxon>Micromonosporales</taxon>
        <taxon>Micromonosporaceae</taxon>
        <taxon>Actinoplanes</taxon>
    </lineage>
</organism>
<dbReference type="Proteomes" id="UP000546162">
    <property type="component" value="Unassembled WGS sequence"/>
</dbReference>
<name>A0A7W7M7X5_9ACTN</name>
<dbReference type="PANTHER" id="PTHR37424">
    <property type="entry name" value="BACTERIOFERRITIN-ASSOCIATED FERREDOXIN"/>
    <property type="match status" value="1"/>
</dbReference>
<keyword evidence="11" id="KW-1185">Reference proteome</keyword>
<keyword evidence="6" id="KW-0411">Iron-sulfur</keyword>
<accession>A0A7W7M7X5</accession>
<evidence type="ECO:0000256" key="7">
    <source>
        <dbReference type="ARBA" id="ARBA00039386"/>
    </source>
</evidence>
<evidence type="ECO:0000256" key="6">
    <source>
        <dbReference type="ARBA" id="ARBA00023014"/>
    </source>
</evidence>
<evidence type="ECO:0000256" key="4">
    <source>
        <dbReference type="ARBA" id="ARBA00022982"/>
    </source>
</evidence>
<feature type="domain" description="BFD-like [2Fe-2S]-binding" evidence="9">
    <location>
        <begin position="2"/>
        <end position="51"/>
    </location>
</feature>
<dbReference type="Pfam" id="PF04324">
    <property type="entry name" value="Fer2_BFD"/>
    <property type="match status" value="1"/>
</dbReference>
<dbReference type="AlphaFoldDB" id="A0A7W7M7X5"/>
<dbReference type="InterPro" id="IPR007419">
    <property type="entry name" value="BFD-like_2Fe2S-bd_dom"/>
</dbReference>
<evidence type="ECO:0000313" key="11">
    <source>
        <dbReference type="Proteomes" id="UP000546162"/>
    </source>
</evidence>
<evidence type="ECO:0000256" key="8">
    <source>
        <dbReference type="ARBA" id="ARBA00046332"/>
    </source>
</evidence>
<dbReference type="PANTHER" id="PTHR37424:SF1">
    <property type="entry name" value="BACTERIOFERRITIN-ASSOCIATED FERREDOXIN"/>
    <property type="match status" value="1"/>
</dbReference>
<dbReference type="GO" id="GO:0051537">
    <property type="term" value="F:2 iron, 2 sulfur cluster binding"/>
    <property type="evidence" value="ECO:0007669"/>
    <property type="project" value="UniProtKB-KW"/>
</dbReference>
<proteinExistence type="inferred from homology"/>
<dbReference type="RefSeq" id="WP_185040758.1">
    <property type="nucleotide sequence ID" value="NZ_BAABFG010000005.1"/>
</dbReference>
<reference evidence="10 11" key="1">
    <citation type="submission" date="2020-08" db="EMBL/GenBank/DDBJ databases">
        <title>Sequencing the genomes of 1000 actinobacteria strains.</title>
        <authorList>
            <person name="Klenk H.-P."/>
        </authorList>
    </citation>
    <scope>NUCLEOTIDE SEQUENCE [LARGE SCALE GENOMIC DNA]</scope>
    <source>
        <strain evidence="10 11">DSM 45809</strain>
    </source>
</reference>
<evidence type="ECO:0000256" key="2">
    <source>
        <dbReference type="ARBA" id="ARBA00022714"/>
    </source>
</evidence>